<dbReference type="SUPFAM" id="SSF57850">
    <property type="entry name" value="RING/U-box"/>
    <property type="match status" value="1"/>
</dbReference>
<evidence type="ECO:0000256" key="4">
    <source>
        <dbReference type="ARBA" id="ARBA00022679"/>
    </source>
</evidence>
<comment type="caution">
    <text evidence="16">The sequence shown here is derived from an EMBL/GenBank/DDBJ whole genome shotgun (WGS) entry which is preliminary data.</text>
</comment>
<evidence type="ECO:0000256" key="1">
    <source>
        <dbReference type="ARBA" id="ARBA00000900"/>
    </source>
</evidence>
<evidence type="ECO:0000256" key="12">
    <source>
        <dbReference type="PROSITE-ProRule" id="PRU00175"/>
    </source>
</evidence>
<sequence>MNTTSSSSRHQVVIYENSATNNEIVDFTTHHNNHNTTMMAPRFVTLAVSFRAIYTVYSTQGPWLGIVSAVLTAICVAPLFNFSTTGNGPIIPTSLPEGSISIASVEAIPSTSTFTETTTFHELTISHNDEQHSTFGRMIQRIAETMNECIDDLKYVALVLLRENQGLLLLLIGGISTMALALVAGLDGVNGLKAVLISITCYGVTTVLVARSARRIVNPTTALSQKPKLSSAEVTRIVEAIPEEKFVRNDDLGVCDWKCLTNMLHHRKASQSRECGDPGRSSSSSTEYKEYTPQHHHNPYSKKETLIAEIQQRRNYNDTCCICLSPFVREERIRVLPNCRHEFHQCCVDKWAQTFAADKGLGLRFDCNVKSGNPTCPLCKTCL</sequence>
<reference evidence="16 17" key="1">
    <citation type="submission" date="2024-10" db="EMBL/GenBank/DDBJ databases">
        <title>Updated reference genomes for cyclostephanoid diatoms.</title>
        <authorList>
            <person name="Roberts W.R."/>
            <person name="Alverson A.J."/>
        </authorList>
    </citation>
    <scope>NUCLEOTIDE SEQUENCE [LARGE SCALE GENOMIC DNA]</scope>
    <source>
        <strain evidence="16 17">AJA232-27</strain>
    </source>
</reference>
<evidence type="ECO:0000256" key="13">
    <source>
        <dbReference type="SAM" id="MobiDB-lite"/>
    </source>
</evidence>
<feature type="domain" description="RING-type" evidence="15">
    <location>
        <begin position="320"/>
        <end position="380"/>
    </location>
</feature>
<evidence type="ECO:0000256" key="7">
    <source>
        <dbReference type="ARBA" id="ARBA00022771"/>
    </source>
</evidence>
<dbReference type="InterPro" id="IPR013083">
    <property type="entry name" value="Znf_RING/FYVE/PHD"/>
</dbReference>
<evidence type="ECO:0000256" key="8">
    <source>
        <dbReference type="ARBA" id="ARBA00022786"/>
    </source>
</evidence>
<evidence type="ECO:0000256" key="14">
    <source>
        <dbReference type="SAM" id="Phobius"/>
    </source>
</evidence>
<feature type="transmembrane region" description="Helical" evidence="14">
    <location>
        <begin position="192"/>
        <end position="210"/>
    </location>
</feature>
<dbReference type="EMBL" id="JALLBG020000096">
    <property type="protein sequence ID" value="KAL3765332.1"/>
    <property type="molecule type" value="Genomic_DNA"/>
</dbReference>
<dbReference type="PROSITE" id="PS50089">
    <property type="entry name" value="ZF_RING_2"/>
    <property type="match status" value="1"/>
</dbReference>
<keyword evidence="7 12" id="KW-0863">Zinc-finger</keyword>
<feature type="transmembrane region" description="Helical" evidence="14">
    <location>
        <begin position="63"/>
        <end position="82"/>
    </location>
</feature>
<evidence type="ECO:0000313" key="17">
    <source>
        <dbReference type="Proteomes" id="UP001530293"/>
    </source>
</evidence>
<evidence type="ECO:0000256" key="2">
    <source>
        <dbReference type="ARBA" id="ARBA00004141"/>
    </source>
</evidence>
<feature type="transmembrane region" description="Helical" evidence="14">
    <location>
        <begin position="167"/>
        <end position="186"/>
    </location>
</feature>
<evidence type="ECO:0000256" key="11">
    <source>
        <dbReference type="ARBA" id="ARBA00023136"/>
    </source>
</evidence>
<keyword evidence="9" id="KW-0862">Zinc</keyword>
<dbReference type="EC" id="2.3.2.27" evidence="3"/>
<evidence type="ECO:0000256" key="6">
    <source>
        <dbReference type="ARBA" id="ARBA00022723"/>
    </source>
</evidence>
<feature type="region of interest" description="Disordered" evidence="13">
    <location>
        <begin position="271"/>
        <end position="298"/>
    </location>
</feature>
<evidence type="ECO:0000256" key="5">
    <source>
        <dbReference type="ARBA" id="ARBA00022692"/>
    </source>
</evidence>
<comment type="catalytic activity">
    <reaction evidence="1">
        <text>S-ubiquitinyl-[E2 ubiquitin-conjugating enzyme]-L-cysteine + [acceptor protein]-L-lysine = [E2 ubiquitin-conjugating enzyme]-L-cysteine + N(6)-ubiquitinyl-[acceptor protein]-L-lysine.</text>
        <dbReference type="EC" id="2.3.2.27"/>
    </reaction>
</comment>
<dbReference type="Proteomes" id="UP001530293">
    <property type="component" value="Unassembled WGS sequence"/>
</dbReference>
<dbReference type="GO" id="GO:0008270">
    <property type="term" value="F:zinc ion binding"/>
    <property type="evidence" value="ECO:0007669"/>
    <property type="project" value="UniProtKB-KW"/>
</dbReference>
<keyword evidence="10 14" id="KW-1133">Transmembrane helix</keyword>
<keyword evidence="6" id="KW-0479">Metal-binding</keyword>
<dbReference type="Pfam" id="PF13639">
    <property type="entry name" value="zf-RING_2"/>
    <property type="match status" value="1"/>
</dbReference>
<gene>
    <name evidence="16" type="ORF">ACHAWU_002250</name>
</gene>
<evidence type="ECO:0000256" key="10">
    <source>
        <dbReference type="ARBA" id="ARBA00022989"/>
    </source>
</evidence>
<dbReference type="PANTHER" id="PTHR45977">
    <property type="entry name" value="TARGET OF ERK KINASE MPK-1"/>
    <property type="match status" value="1"/>
</dbReference>
<evidence type="ECO:0000259" key="15">
    <source>
        <dbReference type="PROSITE" id="PS50089"/>
    </source>
</evidence>
<evidence type="ECO:0000256" key="3">
    <source>
        <dbReference type="ARBA" id="ARBA00012483"/>
    </source>
</evidence>
<dbReference type="PANTHER" id="PTHR45977:SF4">
    <property type="entry name" value="RING-TYPE DOMAIN-CONTAINING PROTEIN"/>
    <property type="match status" value="1"/>
</dbReference>
<dbReference type="GO" id="GO:0061630">
    <property type="term" value="F:ubiquitin protein ligase activity"/>
    <property type="evidence" value="ECO:0007669"/>
    <property type="project" value="UniProtKB-EC"/>
</dbReference>
<keyword evidence="8" id="KW-0833">Ubl conjugation pathway</keyword>
<evidence type="ECO:0000256" key="9">
    <source>
        <dbReference type="ARBA" id="ARBA00022833"/>
    </source>
</evidence>
<dbReference type="Gene3D" id="3.30.40.10">
    <property type="entry name" value="Zinc/RING finger domain, C3HC4 (zinc finger)"/>
    <property type="match status" value="1"/>
</dbReference>
<evidence type="ECO:0000313" key="16">
    <source>
        <dbReference type="EMBL" id="KAL3765332.1"/>
    </source>
</evidence>
<keyword evidence="5 14" id="KW-0812">Transmembrane</keyword>
<dbReference type="SMART" id="SM00184">
    <property type="entry name" value="RING"/>
    <property type="match status" value="1"/>
</dbReference>
<name>A0ABD3MPD2_9STRA</name>
<comment type="subcellular location">
    <subcellularLocation>
        <location evidence="2">Membrane</location>
        <topology evidence="2">Multi-pass membrane protein</topology>
    </subcellularLocation>
</comment>
<dbReference type="AlphaFoldDB" id="A0ABD3MPD2"/>
<keyword evidence="11 14" id="KW-0472">Membrane</keyword>
<dbReference type="GO" id="GO:0016020">
    <property type="term" value="C:membrane"/>
    <property type="evidence" value="ECO:0007669"/>
    <property type="project" value="UniProtKB-SubCell"/>
</dbReference>
<keyword evidence="17" id="KW-1185">Reference proteome</keyword>
<dbReference type="InterPro" id="IPR001841">
    <property type="entry name" value="Znf_RING"/>
</dbReference>
<accession>A0ABD3MPD2</accession>
<proteinExistence type="predicted"/>
<organism evidence="16 17">
    <name type="scientific">Discostella pseudostelligera</name>
    <dbReference type="NCBI Taxonomy" id="259834"/>
    <lineage>
        <taxon>Eukaryota</taxon>
        <taxon>Sar</taxon>
        <taxon>Stramenopiles</taxon>
        <taxon>Ochrophyta</taxon>
        <taxon>Bacillariophyta</taxon>
        <taxon>Coscinodiscophyceae</taxon>
        <taxon>Thalassiosirophycidae</taxon>
        <taxon>Stephanodiscales</taxon>
        <taxon>Stephanodiscaceae</taxon>
        <taxon>Discostella</taxon>
    </lineage>
</organism>
<protein>
    <recommendedName>
        <fullName evidence="3">RING-type E3 ubiquitin transferase</fullName>
        <ecNumber evidence="3">2.3.2.27</ecNumber>
    </recommendedName>
</protein>
<keyword evidence="4" id="KW-0808">Transferase</keyword>